<reference evidence="2 3" key="1">
    <citation type="submission" date="2024-04" db="EMBL/GenBank/DDBJ databases">
        <authorList>
            <person name="Fracassetti M."/>
        </authorList>
    </citation>
    <scope>NUCLEOTIDE SEQUENCE [LARGE SCALE GENOMIC DNA]</scope>
</reference>
<dbReference type="AlphaFoldDB" id="A0AAV2E9P4"/>
<proteinExistence type="predicted"/>
<keyword evidence="3" id="KW-1185">Reference proteome</keyword>
<feature type="region of interest" description="Disordered" evidence="1">
    <location>
        <begin position="1"/>
        <end position="42"/>
    </location>
</feature>
<feature type="compositionally biased region" description="Basic and acidic residues" evidence="1">
    <location>
        <begin position="31"/>
        <end position="42"/>
    </location>
</feature>
<sequence>MVAAEEQHRHINNTRQPRVDTSAFQVQAGRKQREDRDDHERDRVRCTHCNRLCHTKEVCYRLVGFSSGHPRARSNDEKTGSYGGKKPKAAHVEQDASSPLLLGFTAAQLAQLRELLTVTSPDAPTTPTTHMAGLTFQDADWSV</sequence>
<evidence type="ECO:0000313" key="3">
    <source>
        <dbReference type="Proteomes" id="UP001497516"/>
    </source>
</evidence>
<dbReference type="Proteomes" id="UP001497516">
    <property type="component" value="Chromosome 4"/>
</dbReference>
<dbReference type="EMBL" id="OZ034817">
    <property type="protein sequence ID" value="CAL1382605.1"/>
    <property type="molecule type" value="Genomic_DNA"/>
</dbReference>
<gene>
    <name evidence="2" type="ORF">LTRI10_LOCUS23922</name>
</gene>
<dbReference type="PANTHER" id="PTHR34222:SF79">
    <property type="entry name" value="RETROVIRUS-RELATED POL POLYPROTEIN FROM TRANSPOSON TNT 1-94"/>
    <property type="match status" value="1"/>
</dbReference>
<name>A0AAV2E9P4_9ROSI</name>
<protein>
    <submittedName>
        <fullName evidence="2">Uncharacterized protein</fullName>
    </submittedName>
</protein>
<evidence type="ECO:0000313" key="2">
    <source>
        <dbReference type="EMBL" id="CAL1382605.1"/>
    </source>
</evidence>
<evidence type="ECO:0000256" key="1">
    <source>
        <dbReference type="SAM" id="MobiDB-lite"/>
    </source>
</evidence>
<accession>A0AAV2E9P4</accession>
<dbReference type="PANTHER" id="PTHR34222">
    <property type="entry name" value="GAG_PRE-INTEGRS DOMAIN-CONTAINING PROTEIN"/>
    <property type="match status" value="1"/>
</dbReference>
<organism evidence="2 3">
    <name type="scientific">Linum trigynum</name>
    <dbReference type="NCBI Taxonomy" id="586398"/>
    <lineage>
        <taxon>Eukaryota</taxon>
        <taxon>Viridiplantae</taxon>
        <taxon>Streptophyta</taxon>
        <taxon>Embryophyta</taxon>
        <taxon>Tracheophyta</taxon>
        <taxon>Spermatophyta</taxon>
        <taxon>Magnoliopsida</taxon>
        <taxon>eudicotyledons</taxon>
        <taxon>Gunneridae</taxon>
        <taxon>Pentapetalae</taxon>
        <taxon>rosids</taxon>
        <taxon>fabids</taxon>
        <taxon>Malpighiales</taxon>
        <taxon>Linaceae</taxon>
        <taxon>Linum</taxon>
    </lineage>
</organism>
<feature type="region of interest" description="Disordered" evidence="1">
    <location>
        <begin position="66"/>
        <end position="94"/>
    </location>
</feature>